<organism evidence="2 3">
    <name type="scientific">Rhizomicrobium electricum</name>
    <dbReference type="NCBI Taxonomy" id="480070"/>
    <lineage>
        <taxon>Bacteria</taxon>
        <taxon>Pseudomonadati</taxon>
        <taxon>Pseudomonadota</taxon>
        <taxon>Alphaproteobacteria</taxon>
        <taxon>Micropepsales</taxon>
        <taxon>Micropepsaceae</taxon>
        <taxon>Rhizomicrobium</taxon>
    </lineage>
</organism>
<feature type="chain" id="PRO_5046260377" evidence="1">
    <location>
        <begin position="22"/>
        <end position="332"/>
    </location>
</feature>
<keyword evidence="3" id="KW-1185">Reference proteome</keyword>
<gene>
    <name evidence="2" type="ORF">GCM10008942_40350</name>
</gene>
<feature type="signal peptide" evidence="1">
    <location>
        <begin position="1"/>
        <end position="21"/>
    </location>
</feature>
<dbReference type="RefSeq" id="WP_166937430.1">
    <property type="nucleotide sequence ID" value="NZ_BAAADD010000013.1"/>
</dbReference>
<reference evidence="2 3" key="1">
    <citation type="journal article" date="2019" name="Int. J. Syst. Evol. Microbiol.">
        <title>The Global Catalogue of Microorganisms (GCM) 10K type strain sequencing project: providing services to taxonomists for standard genome sequencing and annotation.</title>
        <authorList>
            <consortium name="The Broad Institute Genomics Platform"/>
            <consortium name="The Broad Institute Genome Sequencing Center for Infectious Disease"/>
            <person name="Wu L."/>
            <person name="Ma J."/>
        </authorList>
    </citation>
    <scope>NUCLEOTIDE SEQUENCE [LARGE SCALE GENOMIC DNA]</scope>
    <source>
        <strain evidence="2 3">JCM 15089</strain>
    </source>
</reference>
<proteinExistence type="predicted"/>
<sequence>MSKAILAAIGLLPWLFAPSQAQLGPATSGNPNAPGIAGEAPKGVATISDQAVDQINKFGTYDALKARMKKWNKEGKSAGEILAEDKAKAAALVASFKLQCRVTNAILVAVDDNANTKTYEVACDSGVGYFLVQGGAPGGSSGFTCFAAEAARAVDIAAKREPAIACGLPENPGSKAAAASILSQAGKACTIKDIKWRGQSPTTDFIETACAEGPGFTIWSPLPGSQAPVRIMACPISEMNGVACRLRDNDTALAAAKAALGRYKVSCDAQSVRVIGHETVKRRQVVEYFCPSQQPKGLVAYLPAEGSNEPFEAVDCLAAAKRQAVCTLTKPN</sequence>
<evidence type="ECO:0000313" key="2">
    <source>
        <dbReference type="EMBL" id="GAA0587259.1"/>
    </source>
</evidence>
<dbReference type="EMBL" id="BAAADD010000013">
    <property type="protein sequence ID" value="GAA0587259.1"/>
    <property type="molecule type" value="Genomic_DNA"/>
</dbReference>
<dbReference type="Proteomes" id="UP001499951">
    <property type="component" value="Unassembled WGS sequence"/>
</dbReference>
<evidence type="ECO:0000256" key="1">
    <source>
        <dbReference type="SAM" id="SignalP"/>
    </source>
</evidence>
<keyword evidence="1" id="KW-0732">Signal</keyword>
<protein>
    <submittedName>
        <fullName evidence="2">Uncharacterized protein</fullName>
    </submittedName>
</protein>
<name>A0ABN1FCF5_9PROT</name>
<comment type="caution">
    <text evidence="2">The sequence shown here is derived from an EMBL/GenBank/DDBJ whole genome shotgun (WGS) entry which is preliminary data.</text>
</comment>
<evidence type="ECO:0000313" key="3">
    <source>
        <dbReference type="Proteomes" id="UP001499951"/>
    </source>
</evidence>
<accession>A0ABN1FCF5</accession>